<accession>Q213T6</accession>
<gene>
    <name evidence="1" type="ordered locus">RPC_2802</name>
</gene>
<dbReference type="HOGENOM" id="CLU_169001_0_0_5"/>
<name>Q213T6_RHOPB</name>
<dbReference type="AlphaFoldDB" id="Q213T6"/>
<dbReference type="eggNOG" id="ENOG502ZJQ7">
    <property type="taxonomic scope" value="Bacteria"/>
</dbReference>
<evidence type="ECO:0000313" key="1">
    <source>
        <dbReference type="EMBL" id="ABD88350.1"/>
    </source>
</evidence>
<dbReference type="KEGG" id="rpc:RPC_2802"/>
<protein>
    <recommendedName>
        <fullName evidence="2">Triple helix repeat-containing collagen</fullName>
    </recommendedName>
</protein>
<proteinExistence type="predicted"/>
<sequence>MVATVLIGAIAIVVVALNNRSLKGEQGDPGAPGPQGAAGTPATALRTLVSSSCAKDGCPLACEASETLITALCVNGSGTRLTDTLLVDHGLLTAKCGASSSRLIVACAPK</sequence>
<reference evidence="1" key="1">
    <citation type="submission" date="2006-03" db="EMBL/GenBank/DDBJ databases">
        <title>Complete sequence of Rhodopseudomonas palustris BisB18.</title>
        <authorList>
            <consortium name="US DOE Joint Genome Institute"/>
            <person name="Copeland A."/>
            <person name="Lucas S."/>
            <person name="Lapidus A."/>
            <person name="Barry K."/>
            <person name="Detter J.C."/>
            <person name="Glavina del Rio T."/>
            <person name="Hammon N."/>
            <person name="Israni S."/>
            <person name="Dalin E."/>
            <person name="Tice H."/>
            <person name="Pitluck S."/>
            <person name="Chain P."/>
            <person name="Malfatti S."/>
            <person name="Shin M."/>
            <person name="Vergez L."/>
            <person name="Schmutz J."/>
            <person name="Larimer F."/>
            <person name="Land M."/>
            <person name="Hauser L."/>
            <person name="Pelletier D.A."/>
            <person name="Kyrpides N."/>
            <person name="Anderson I."/>
            <person name="Oda Y."/>
            <person name="Harwood C.S."/>
            <person name="Richardson P."/>
        </authorList>
    </citation>
    <scope>NUCLEOTIDE SEQUENCE [LARGE SCALE GENOMIC DNA]</scope>
    <source>
        <strain evidence="1">BisB18</strain>
    </source>
</reference>
<evidence type="ECO:0008006" key="2">
    <source>
        <dbReference type="Google" id="ProtNLM"/>
    </source>
</evidence>
<dbReference type="EMBL" id="CP000301">
    <property type="protein sequence ID" value="ABD88350.1"/>
    <property type="molecule type" value="Genomic_DNA"/>
</dbReference>
<organism evidence="1">
    <name type="scientific">Rhodopseudomonas palustris (strain BisB18)</name>
    <dbReference type="NCBI Taxonomy" id="316056"/>
    <lineage>
        <taxon>Bacteria</taxon>
        <taxon>Pseudomonadati</taxon>
        <taxon>Pseudomonadota</taxon>
        <taxon>Alphaproteobacteria</taxon>
        <taxon>Hyphomicrobiales</taxon>
        <taxon>Nitrobacteraceae</taxon>
        <taxon>Rhodopseudomonas</taxon>
    </lineage>
</organism>
<dbReference type="Gene3D" id="1.20.5.320">
    <property type="entry name" value="6-Phosphogluconate Dehydrogenase, domain 3"/>
    <property type="match status" value="1"/>
</dbReference>